<dbReference type="InterPro" id="IPR004593">
    <property type="entry name" value="SbcD"/>
</dbReference>
<dbReference type="InterPro" id="IPR026843">
    <property type="entry name" value="SbcD_C"/>
</dbReference>
<evidence type="ECO:0000256" key="2">
    <source>
        <dbReference type="ARBA" id="ARBA00011322"/>
    </source>
</evidence>
<proteinExistence type="inferred from homology"/>
<dbReference type="InterPro" id="IPR041796">
    <property type="entry name" value="Mre11_N"/>
</dbReference>
<evidence type="ECO:0000259" key="9">
    <source>
        <dbReference type="Pfam" id="PF12320"/>
    </source>
</evidence>
<keyword evidence="11" id="KW-1185">Reference proteome</keyword>
<evidence type="ECO:0000256" key="3">
    <source>
        <dbReference type="ARBA" id="ARBA00013365"/>
    </source>
</evidence>
<name>A0ABX2TN57_9PROT</name>
<dbReference type="InterPro" id="IPR004843">
    <property type="entry name" value="Calcineurin-like_PHP"/>
</dbReference>
<evidence type="ECO:0000256" key="7">
    <source>
        <dbReference type="RuleBase" id="RU363069"/>
    </source>
</evidence>
<dbReference type="InterPro" id="IPR050535">
    <property type="entry name" value="DNA_Repair-Maintenance_Comp"/>
</dbReference>
<feature type="domain" description="Calcineurin-like phosphoesterase" evidence="8">
    <location>
        <begin position="1"/>
        <end position="202"/>
    </location>
</feature>
<dbReference type="Proteomes" id="UP000584642">
    <property type="component" value="Unassembled WGS sequence"/>
</dbReference>
<comment type="function">
    <text evidence="7">SbcCD cleaves DNA hairpin structures. These structures can inhibit DNA replication and are intermediates in certain DNA recombination reactions. The complex acts as a 3'-&gt;5' double strand exonuclease that can open hairpins. It also has a 5' single-strand endonuclease activity.</text>
</comment>
<comment type="subunit">
    <text evidence="2 7">Heterodimer of SbcC and SbcD.</text>
</comment>
<dbReference type="PANTHER" id="PTHR30337:SF0">
    <property type="entry name" value="NUCLEASE SBCCD SUBUNIT D"/>
    <property type="match status" value="1"/>
</dbReference>
<sequence>MRLLHTADWHLGQTLHGVSREHEHQHFLDWLLDRLEEHAVDALVIAGDLFDGQNPPITALAQFYRFVAAAKGRLPDLDIVAIAGNHDSGSRLEAPSPLLDAMGVRIVGSLPVDGAGAFDPERAVLALTDRTGAVAARCVVVPYLRPADLPAVDEAEGDPLIEGVRRLYAAAAEAGRARLRPGEALILTGHCYMGGGELSDLSERKILGGNLHALPADIFCADAAYVALGHLHRPQAVGGRDGVRYSGSPIPLALDEEPYPHQVVLAEFAAGRLVERRALRVPRVVEIRRVPGNGAAAEPEAALAALRALPLDPALPPERWPYLEVTVALPEPRPGLRDEVEAALAGRPVRLLKLTVRPTGDGRTLAESAVRAELSDLSPEDVFRRIHARRHESEPDPALLAAFHELLEDMA</sequence>
<keyword evidence="6 7" id="KW-0269">Exonuclease</keyword>
<keyword evidence="7" id="KW-0255">Endonuclease</keyword>
<dbReference type="Pfam" id="PF12320">
    <property type="entry name" value="SbcD_C"/>
    <property type="match status" value="1"/>
</dbReference>
<dbReference type="SUPFAM" id="SSF56300">
    <property type="entry name" value="Metallo-dependent phosphatases"/>
    <property type="match status" value="1"/>
</dbReference>
<evidence type="ECO:0000313" key="11">
    <source>
        <dbReference type="Proteomes" id="UP000584642"/>
    </source>
</evidence>
<comment type="caution">
    <text evidence="10">The sequence shown here is derived from an EMBL/GenBank/DDBJ whole genome shotgun (WGS) entry which is preliminary data.</text>
</comment>
<evidence type="ECO:0000256" key="1">
    <source>
        <dbReference type="ARBA" id="ARBA00010555"/>
    </source>
</evidence>
<dbReference type="InterPro" id="IPR029052">
    <property type="entry name" value="Metallo-depent_PP-like"/>
</dbReference>
<dbReference type="NCBIfam" id="TIGR00619">
    <property type="entry name" value="sbcd"/>
    <property type="match status" value="1"/>
</dbReference>
<dbReference type="EMBL" id="JABFDB010000069">
    <property type="protein sequence ID" value="NYZ25188.1"/>
    <property type="molecule type" value="Genomic_DNA"/>
</dbReference>
<evidence type="ECO:0000256" key="6">
    <source>
        <dbReference type="ARBA" id="ARBA00022839"/>
    </source>
</evidence>
<organism evidence="10 11">
    <name type="scientific">Azospirillum oleiclasticum</name>
    <dbReference type="NCBI Taxonomy" id="2735135"/>
    <lineage>
        <taxon>Bacteria</taxon>
        <taxon>Pseudomonadati</taxon>
        <taxon>Pseudomonadota</taxon>
        <taxon>Alphaproteobacteria</taxon>
        <taxon>Rhodospirillales</taxon>
        <taxon>Azospirillaceae</taxon>
        <taxon>Azospirillum</taxon>
    </lineage>
</organism>
<dbReference type="Pfam" id="PF00149">
    <property type="entry name" value="Metallophos"/>
    <property type="match status" value="1"/>
</dbReference>
<evidence type="ECO:0000313" key="10">
    <source>
        <dbReference type="EMBL" id="NYZ25188.1"/>
    </source>
</evidence>
<dbReference type="GO" id="GO:0004527">
    <property type="term" value="F:exonuclease activity"/>
    <property type="evidence" value="ECO:0007669"/>
    <property type="project" value="UniProtKB-KW"/>
</dbReference>
<reference evidence="10 11" key="1">
    <citation type="submission" date="2020-05" db="EMBL/GenBank/DDBJ databases">
        <title>Azospirillum oleiclasticum sp. nov, a nitrogen-fixing and heavy crude oil-emulsifying bacterium isolated from the crude oil of Yumen Oilfield.</title>
        <authorList>
            <person name="Wu D."/>
            <person name="Cai M."/>
            <person name="Zhang X."/>
        </authorList>
    </citation>
    <scope>NUCLEOTIDE SEQUENCE [LARGE SCALE GENOMIC DNA]</scope>
    <source>
        <strain evidence="10 11">ROY-1-1-2</strain>
    </source>
</reference>
<evidence type="ECO:0000259" key="8">
    <source>
        <dbReference type="Pfam" id="PF00149"/>
    </source>
</evidence>
<gene>
    <name evidence="7 10" type="primary">sbcD</name>
    <name evidence="10" type="ORF">HND93_36295</name>
</gene>
<keyword evidence="7" id="KW-0235">DNA replication</keyword>
<evidence type="ECO:0000256" key="4">
    <source>
        <dbReference type="ARBA" id="ARBA00022722"/>
    </source>
</evidence>
<feature type="domain" description="Nuclease SbcCD subunit D C-terminal" evidence="9">
    <location>
        <begin position="285"/>
        <end position="389"/>
    </location>
</feature>
<accession>A0ABX2TN57</accession>
<keyword evidence="4 7" id="KW-0540">Nuclease</keyword>
<dbReference type="Gene3D" id="3.60.21.10">
    <property type="match status" value="1"/>
</dbReference>
<dbReference type="CDD" id="cd00840">
    <property type="entry name" value="MPP_Mre11_N"/>
    <property type="match status" value="1"/>
</dbReference>
<evidence type="ECO:0000256" key="5">
    <source>
        <dbReference type="ARBA" id="ARBA00022801"/>
    </source>
</evidence>
<keyword evidence="5 7" id="KW-0378">Hydrolase</keyword>
<keyword evidence="7" id="KW-0233">DNA recombination</keyword>
<dbReference type="PANTHER" id="PTHR30337">
    <property type="entry name" value="COMPONENT OF ATP-DEPENDENT DSDNA EXONUCLEASE"/>
    <property type="match status" value="1"/>
</dbReference>
<dbReference type="RefSeq" id="WP_180286960.1">
    <property type="nucleotide sequence ID" value="NZ_JABFDB010000069.1"/>
</dbReference>
<comment type="similarity">
    <text evidence="1 7">Belongs to the SbcD family.</text>
</comment>
<protein>
    <recommendedName>
        <fullName evidence="3 7">Nuclease SbcCD subunit D</fullName>
    </recommendedName>
</protein>